<evidence type="ECO:0000259" key="10">
    <source>
        <dbReference type="PROSITE" id="PS52004"/>
    </source>
</evidence>
<dbReference type="InterPro" id="IPR014031">
    <property type="entry name" value="Ketoacyl_synth_C"/>
</dbReference>
<dbReference type="InterPro" id="IPR049551">
    <property type="entry name" value="PKS_DH_C"/>
</dbReference>
<dbReference type="CDD" id="cd05195">
    <property type="entry name" value="enoyl_red"/>
    <property type="match status" value="1"/>
</dbReference>
<dbReference type="InterPro" id="IPR018201">
    <property type="entry name" value="Ketoacyl_synth_AS"/>
</dbReference>
<gene>
    <name evidence="12" type="ORF">B0I35DRAFT_383457</name>
</gene>
<dbReference type="InterPro" id="IPR013968">
    <property type="entry name" value="PKS_KR"/>
</dbReference>
<dbReference type="GO" id="GO:0032259">
    <property type="term" value="P:methylation"/>
    <property type="evidence" value="ECO:0007669"/>
    <property type="project" value="UniProtKB-KW"/>
</dbReference>
<dbReference type="InterPro" id="IPR011032">
    <property type="entry name" value="GroES-like_sf"/>
</dbReference>
<reference evidence="12" key="1">
    <citation type="journal article" date="2021" name="Nat. Commun.">
        <title>Genetic determinants of endophytism in the Arabidopsis root mycobiome.</title>
        <authorList>
            <person name="Mesny F."/>
            <person name="Miyauchi S."/>
            <person name="Thiergart T."/>
            <person name="Pickel B."/>
            <person name="Atanasova L."/>
            <person name="Karlsson M."/>
            <person name="Huettel B."/>
            <person name="Barry K.W."/>
            <person name="Haridas S."/>
            <person name="Chen C."/>
            <person name="Bauer D."/>
            <person name="Andreopoulos W."/>
            <person name="Pangilinan J."/>
            <person name="LaButti K."/>
            <person name="Riley R."/>
            <person name="Lipzen A."/>
            <person name="Clum A."/>
            <person name="Drula E."/>
            <person name="Henrissat B."/>
            <person name="Kohler A."/>
            <person name="Grigoriev I.V."/>
            <person name="Martin F.M."/>
            <person name="Hacquard S."/>
        </authorList>
    </citation>
    <scope>NUCLEOTIDE SEQUENCE</scope>
    <source>
        <strain evidence="12">MPI-CAGE-CH-0235</strain>
    </source>
</reference>
<name>A0A8K0WJV0_9HYPO</name>
<feature type="region of interest" description="C-terminal hotdog fold" evidence="8">
    <location>
        <begin position="1080"/>
        <end position="1238"/>
    </location>
</feature>
<dbReference type="PROSITE" id="PS00606">
    <property type="entry name" value="KS3_1"/>
    <property type="match status" value="1"/>
</dbReference>
<evidence type="ECO:0000256" key="7">
    <source>
        <dbReference type="ARBA" id="ARBA00023315"/>
    </source>
</evidence>
<dbReference type="InterPro" id="IPR016035">
    <property type="entry name" value="Acyl_Trfase/lysoPLipase"/>
</dbReference>
<dbReference type="Pfam" id="PF00550">
    <property type="entry name" value="PP-binding"/>
    <property type="match status" value="1"/>
</dbReference>
<keyword evidence="6" id="KW-0511">Multifunctional enzyme</keyword>
<dbReference type="InterPro" id="IPR050091">
    <property type="entry name" value="PKS_NRPS_Biosynth_Enz"/>
</dbReference>
<dbReference type="Gene3D" id="3.40.366.10">
    <property type="entry name" value="Malonyl-Coenzyme A Acyl Carrier Protein, domain 2"/>
    <property type="match status" value="1"/>
</dbReference>
<dbReference type="PANTHER" id="PTHR43775:SF50">
    <property type="entry name" value="HIGHLY REDUCING POLYKETIDE SYNTHASE SRDA"/>
    <property type="match status" value="1"/>
</dbReference>
<dbReference type="CDD" id="cd00833">
    <property type="entry name" value="PKS"/>
    <property type="match status" value="1"/>
</dbReference>
<dbReference type="GO" id="GO:0016491">
    <property type="term" value="F:oxidoreductase activity"/>
    <property type="evidence" value="ECO:0007669"/>
    <property type="project" value="UniProtKB-KW"/>
</dbReference>
<dbReference type="Pfam" id="PF23114">
    <property type="entry name" value="NAD-bd_HRPKS_sdrA"/>
    <property type="match status" value="1"/>
</dbReference>
<dbReference type="GO" id="GO:1901336">
    <property type="term" value="P:lactone biosynthetic process"/>
    <property type="evidence" value="ECO:0007669"/>
    <property type="project" value="UniProtKB-ARBA"/>
</dbReference>
<dbReference type="SUPFAM" id="SSF47336">
    <property type="entry name" value="ACP-like"/>
    <property type="match status" value="1"/>
</dbReference>
<evidence type="ECO:0000256" key="6">
    <source>
        <dbReference type="ARBA" id="ARBA00023268"/>
    </source>
</evidence>
<dbReference type="PROSITE" id="PS52019">
    <property type="entry name" value="PKS_MFAS_DH"/>
    <property type="match status" value="1"/>
</dbReference>
<dbReference type="SUPFAM" id="SSF52151">
    <property type="entry name" value="FabD/lysophospholipase-like"/>
    <property type="match status" value="1"/>
</dbReference>
<keyword evidence="1" id="KW-0596">Phosphopantetheine</keyword>
<dbReference type="InterPro" id="IPR042104">
    <property type="entry name" value="PKS_dehydratase_sf"/>
</dbReference>
<dbReference type="OrthoDB" id="329835at2759"/>
<dbReference type="Proteomes" id="UP000813444">
    <property type="component" value="Unassembled WGS sequence"/>
</dbReference>
<dbReference type="InterPro" id="IPR056501">
    <property type="entry name" value="NAD-bd_HRPKS_sdrA"/>
</dbReference>
<dbReference type="GO" id="GO:0004315">
    <property type="term" value="F:3-oxoacyl-[acyl-carrier-protein] synthase activity"/>
    <property type="evidence" value="ECO:0007669"/>
    <property type="project" value="InterPro"/>
</dbReference>
<feature type="active site" description="Proton donor; for dehydratase activity" evidence="8">
    <location>
        <position position="1151"/>
    </location>
</feature>
<dbReference type="InterPro" id="IPR016036">
    <property type="entry name" value="Malonyl_transacylase_ACP-bd"/>
</dbReference>
<dbReference type="Pfam" id="PF00698">
    <property type="entry name" value="Acyl_transf_1"/>
    <property type="match status" value="1"/>
</dbReference>
<dbReference type="EMBL" id="JAGPNK010000028">
    <property type="protein sequence ID" value="KAH7303833.1"/>
    <property type="molecule type" value="Genomic_DNA"/>
</dbReference>
<dbReference type="InterPro" id="IPR057326">
    <property type="entry name" value="KR_dom"/>
</dbReference>
<dbReference type="Pfam" id="PF14765">
    <property type="entry name" value="PS-DH"/>
    <property type="match status" value="1"/>
</dbReference>
<dbReference type="Pfam" id="PF16197">
    <property type="entry name" value="KAsynt_C_assoc"/>
    <property type="match status" value="1"/>
</dbReference>
<dbReference type="InterPro" id="IPR014043">
    <property type="entry name" value="Acyl_transferase_dom"/>
</dbReference>
<dbReference type="Pfam" id="PF21089">
    <property type="entry name" value="PKS_DH_N"/>
    <property type="match status" value="1"/>
</dbReference>
<evidence type="ECO:0000256" key="1">
    <source>
        <dbReference type="ARBA" id="ARBA00022450"/>
    </source>
</evidence>
<keyword evidence="3" id="KW-0808">Transferase</keyword>
<dbReference type="SMART" id="SM00826">
    <property type="entry name" value="PKS_DH"/>
    <property type="match status" value="1"/>
</dbReference>
<keyword evidence="7" id="KW-0012">Acyltransferase</keyword>
<feature type="region of interest" description="N-terminal hotdog fold" evidence="8">
    <location>
        <begin position="924"/>
        <end position="1068"/>
    </location>
</feature>
<dbReference type="GO" id="GO:0044550">
    <property type="term" value="P:secondary metabolite biosynthetic process"/>
    <property type="evidence" value="ECO:0007669"/>
    <property type="project" value="TreeGrafter"/>
</dbReference>
<dbReference type="PROSITE" id="PS50075">
    <property type="entry name" value="CARRIER"/>
    <property type="match status" value="1"/>
</dbReference>
<organism evidence="12 13">
    <name type="scientific">Stachybotrys elegans</name>
    <dbReference type="NCBI Taxonomy" id="80388"/>
    <lineage>
        <taxon>Eukaryota</taxon>
        <taxon>Fungi</taxon>
        <taxon>Dikarya</taxon>
        <taxon>Ascomycota</taxon>
        <taxon>Pezizomycotina</taxon>
        <taxon>Sordariomycetes</taxon>
        <taxon>Hypocreomycetidae</taxon>
        <taxon>Hypocreales</taxon>
        <taxon>Stachybotryaceae</taxon>
        <taxon>Stachybotrys</taxon>
    </lineage>
</organism>
<dbReference type="InterPro" id="IPR036736">
    <property type="entry name" value="ACP-like_sf"/>
</dbReference>
<protein>
    <submittedName>
        <fullName evidence="12">Polyketide synthase</fullName>
    </submittedName>
</protein>
<evidence type="ECO:0000313" key="12">
    <source>
        <dbReference type="EMBL" id="KAH7303833.1"/>
    </source>
</evidence>
<dbReference type="Gene3D" id="3.10.129.110">
    <property type="entry name" value="Polyketide synthase dehydratase"/>
    <property type="match status" value="1"/>
</dbReference>
<dbReference type="SUPFAM" id="SSF51735">
    <property type="entry name" value="NAD(P)-binding Rossmann-fold domains"/>
    <property type="match status" value="2"/>
</dbReference>
<dbReference type="InterPro" id="IPR032821">
    <property type="entry name" value="PKS_assoc"/>
</dbReference>
<dbReference type="InterPro" id="IPR013154">
    <property type="entry name" value="ADH-like_N"/>
</dbReference>
<evidence type="ECO:0000256" key="3">
    <source>
        <dbReference type="ARBA" id="ARBA00022679"/>
    </source>
</evidence>
<keyword evidence="2" id="KW-0597">Phosphoprotein</keyword>
<dbReference type="Pfam" id="PF08240">
    <property type="entry name" value="ADH_N"/>
    <property type="match status" value="1"/>
</dbReference>
<keyword evidence="13" id="KW-1185">Reference proteome</keyword>
<dbReference type="InterPro" id="IPR020843">
    <property type="entry name" value="ER"/>
</dbReference>
<dbReference type="SUPFAM" id="SSF55048">
    <property type="entry name" value="Probable ACP-binding domain of malonyl-CoA ACP transacylase"/>
    <property type="match status" value="1"/>
</dbReference>
<dbReference type="SUPFAM" id="SSF53901">
    <property type="entry name" value="Thiolase-like"/>
    <property type="match status" value="1"/>
</dbReference>
<feature type="domain" description="PKS/mFAS DH" evidence="11">
    <location>
        <begin position="924"/>
        <end position="1238"/>
    </location>
</feature>
<dbReference type="InterPro" id="IPR020841">
    <property type="entry name" value="PKS_Beta-ketoAc_synthase_dom"/>
</dbReference>
<evidence type="ECO:0000256" key="5">
    <source>
        <dbReference type="ARBA" id="ARBA00023002"/>
    </source>
</evidence>
<dbReference type="GO" id="GO:0008168">
    <property type="term" value="F:methyltransferase activity"/>
    <property type="evidence" value="ECO:0007669"/>
    <property type="project" value="UniProtKB-KW"/>
</dbReference>
<dbReference type="InterPro" id="IPR049552">
    <property type="entry name" value="PKS_DH_N"/>
</dbReference>
<dbReference type="Pfam" id="PF13602">
    <property type="entry name" value="ADH_zinc_N_2"/>
    <property type="match status" value="1"/>
</dbReference>
<feature type="active site" description="Proton acceptor; for dehydratase activity" evidence="8">
    <location>
        <position position="956"/>
    </location>
</feature>
<accession>A0A8K0WJV0</accession>
<dbReference type="Gene3D" id="3.90.180.10">
    <property type="entry name" value="Medium-chain alcohol dehydrogenases, catalytic domain"/>
    <property type="match status" value="1"/>
</dbReference>
<dbReference type="SMART" id="SM00822">
    <property type="entry name" value="PKS_KR"/>
    <property type="match status" value="1"/>
</dbReference>
<dbReference type="InterPro" id="IPR001227">
    <property type="entry name" value="Ac_transferase_dom_sf"/>
</dbReference>
<evidence type="ECO:0000256" key="4">
    <source>
        <dbReference type="ARBA" id="ARBA00022857"/>
    </source>
</evidence>
<dbReference type="PROSITE" id="PS52004">
    <property type="entry name" value="KS3_2"/>
    <property type="match status" value="1"/>
</dbReference>
<dbReference type="SMART" id="SM00827">
    <property type="entry name" value="PKS_AT"/>
    <property type="match status" value="1"/>
</dbReference>
<dbReference type="InterPro" id="IPR009081">
    <property type="entry name" value="PP-bd_ACP"/>
</dbReference>
<dbReference type="Gene3D" id="1.10.1200.10">
    <property type="entry name" value="ACP-like"/>
    <property type="match status" value="1"/>
</dbReference>
<dbReference type="Pfam" id="PF08659">
    <property type="entry name" value="KR"/>
    <property type="match status" value="1"/>
</dbReference>
<evidence type="ECO:0000256" key="8">
    <source>
        <dbReference type="PROSITE-ProRule" id="PRU01363"/>
    </source>
</evidence>
<evidence type="ECO:0000313" key="13">
    <source>
        <dbReference type="Proteomes" id="UP000813444"/>
    </source>
</evidence>
<evidence type="ECO:0000259" key="11">
    <source>
        <dbReference type="PROSITE" id="PS52019"/>
    </source>
</evidence>
<dbReference type="InterPro" id="IPR014030">
    <property type="entry name" value="Ketoacyl_synth_N"/>
</dbReference>
<dbReference type="GO" id="GO:0031177">
    <property type="term" value="F:phosphopantetheine binding"/>
    <property type="evidence" value="ECO:0007669"/>
    <property type="project" value="InterPro"/>
</dbReference>
<dbReference type="InterPro" id="IPR036291">
    <property type="entry name" value="NAD(P)-bd_dom_sf"/>
</dbReference>
<dbReference type="GO" id="GO:0004312">
    <property type="term" value="F:fatty acid synthase activity"/>
    <property type="evidence" value="ECO:0007669"/>
    <property type="project" value="TreeGrafter"/>
</dbReference>
<comment type="caution">
    <text evidence="12">The sequence shown here is derived from an EMBL/GenBank/DDBJ whole genome shotgun (WGS) entry which is preliminary data.</text>
</comment>
<dbReference type="InterPro" id="IPR016039">
    <property type="entry name" value="Thiolase-like"/>
</dbReference>
<dbReference type="Pfam" id="PF02801">
    <property type="entry name" value="Ketoacyl-synt_C"/>
    <property type="match status" value="1"/>
</dbReference>
<evidence type="ECO:0000256" key="2">
    <source>
        <dbReference type="ARBA" id="ARBA00022553"/>
    </source>
</evidence>
<dbReference type="Gene3D" id="3.40.50.720">
    <property type="entry name" value="NAD(P)-binding Rossmann-like Domain"/>
    <property type="match status" value="1"/>
</dbReference>
<dbReference type="FunFam" id="3.40.50.720:FF:000209">
    <property type="entry name" value="Polyketide synthase Pks12"/>
    <property type="match status" value="1"/>
</dbReference>
<dbReference type="SMART" id="SM00825">
    <property type="entry name" value="PKS_KS"/>
    <property type="match status" value="1"/>
</dbReference>
<dbReference type="SMART" id="SM00829">
    <property type="entry name" value="PKS_ER"/>
    <property type="match status" value="1"/>
</dbReference>
<feature type="domain" description="Carrier" evidence="9">
    <location>
        <begin position="2290"/>
        <end position="2368"/>
    </location>
</feature>
<keyword evidence="5" id="KW-0560">Oxidoreductase</keyword>
<dbReference type="SMART" id="SM00823">
    <property type="entry name" value="PKS_PP"/>
    <property type="match status" value="1"/>
</dbReference>
<dbReference type="Gene3D" id="3.40.47.10">
    <property type="match status" value="1"/>
</dbReference>
<dbReference type="SUPFAM" id="SSF50129">
    <property type="entry name" value="GroES-like"/>
    <property type="match status" value="1"/>
</dbReference>
<keyword evidence="4" id="KW-0521">NADP</keyword>
<dbReference type="InterPro" id="IPR020806">
    <property type="entry name" value="PKS_PP-bd"/>
</dbReference>
<proteinExistence type="predicted"/>
<dbReference type="InterPro" id="IPR020807">
    <property type="entry name" value="PKS_DH"/>
</dbReference>
<dbReference type="PANTHER" id="PTHR43775">
    <property type="entry name" value="FATTY ACID SYNTHASE"/>
    <property type="match status" value="1"/>
</dbReference>
<evidence type="ECO:0000259" key="9">
    <source>
        <dbReference type="PROSITE" id="PS50075"/>
    </source>
</evidence>
<dbReference type="Pfam" id="PF00109">
    <property type="entry name" value="ketoacyl-synt"/>
    <property type="match status" value="1"/>
</dbReference>
<dbReference type="InterPro" id="IPR049900">
    <property type="entry name" value="PKS_mFAS_DH"/>
</dbReference>
<dbReference type="GO" id="GO:0006633">
    <property type="term" value="P:fatty acid biosynthetic process"/>
    <property type="evidence" value="ECO:0007669"/>
    <property type="project" value="InterPro"/>
</dbReference>
<feature type="domain" description="Ketosynthase family 3 (KS3)" evidence="10">
    <location>
        <begin position="11"/>
        <end position="431"/>
    </location>
</feature>
<sequence>MAPVEDMKHGQDPVCIVGLACRLPGGIQSASDFWEFLARGKTAQGRIPAERFNIDGFYDGGNPRTATMNGTGGYFLQNDVRLFDNQFFNINNLEARSMDPQQRKLLEIVYECLENAGIPIEKVSGSDTGVYVSNFFVDLQGREFDHISRYSVTGSGTAILANRVSHFFDLHGPSMVVDTACSSSLYALHSALSAIESGDCESAIVAAANLIMSPEQHSALMAGRVVSPTSACHTFDASADGYGRGEALNALYLKPLSSALRDADHVWAVIRGTAVNSDGHTPGIMKPNTNSQISVIRKAYFNAGLDVAGTDYVECHGTGTVVGDSIEVESLRHCFGSRPALRPLMIGSVKTGLGHSEAASGLTSIIKACLAFHHSKIPATYGVVNVHPRLQLDQTNMKIVTEMVDWPRQQRRVSINSFGYGGANSHAVIESFDSYMCKRKSNHDNEQPRSSDNETYILPVSAHSQKSLAARIDQISQLLKSCEATTLRDVAFTLGIRRSHLPLKGFLVVQNTHNACVEVERDTGLELPGNGPPPIAFVFSGQGAQYEGMARELLHSNQVFSDSINELDRFLQGLSTSLAPAWSLRQIIAESEPSSINSVSRCQPVCTAIQIALVNVLRSWSITPSVVIGHSSGEIAATYAAGLVNARQAIITAYIRGQAVDGMRSRGAMAVLGQGYEDALELISANNLQSQVGVACINSTKSVTVSGSVMGIQTLVHELQKRKKFYRMLETDGRPYHSWMMKEIGPLYETLLKPHYQSSENPNQRAKIYSSVGYENGRLGKIDASTDMPGYWRDNLEQPVHFSSALTNMLKKGRYHLIEIGPHSSLKSPILQVMATLGIASSQLRYSTCLLRGQDADVCLKRLSGILFTHNYVEQDWSSVNSLRNHAVAHHIHMPPYPWDYTSSVPWDESRTSHELRNRKFPRHELLGSRTIAGNGIDWAWRNILHLEEIPWIFDHKVGSHTVFPAAGYFMMAVIAMSQISDRGQSGSFLDSNEDLVFRNVQINSALIVEDGTGTDLTPLELHTTFARRKLSLVTVSTDWFDFSISSWANGRATLHCSGGVRLAAAKKPPSAADTHDLSRFKECSVERCYMRLHDRGLRFGKSFQTVANLRVCHNQAGSEALSSTEARPIEISLPSTAPRSFYPINPFVLDACLQTAILGTAEGNPDDVQVYLPGFFSECRLRMMETGTSFNAMIHSKSFITGVGTLRADCTVHDEHGIRLLDVHGARLRLYDNHTVVHQPPEESSKNGERQPCFLTCWKPDVSRLDPEDQEELQSYVEQFSKCHTDLMSDRRLLSIVALADLVIHKYPGARVMEIMEGNGGSSLQQQIDNCLLTETGLQPYSSWVVTVLGHDQEINIHDLDTDGFDLILVTQEVLIQRNQSTEALRIALSLLDWPGFIISTQRIDPTWGNSASFRTIRVGHHLRLISHHQVSARQNDVRNPSTAVAELATSLVRDLQQEKQIASVTLAELGRLPENIQKSCLCILLLELDTEFLADMNQHDIDHLRELTCLMGTILWVTGADSIGSFPNADISLANGLSRTLTLEEPALRSVTIDIGPILEANSQRTRHNIVKALLAVQANDDTEFIQRGGLLNVSRFVPHGHRNSFFRQRVGQDSPSLMKLEAAGLARLALDRIGAMDTLYFRQICKPHVPLPPSFVDIRVQAMGLNAKDVYVLNGRVETSGGTVALEFSGLVETIGTNVEHVQVGDRVVVLAPNHFSTVQRVPGWAVHKLNADEDYATMSALLVSYTTALYALHDRANLKAGESVLIHAGAGALGMAAIQVAQRIGAVVYCTVSSSTKSSYLVNQLGVPESHIFNSRTSSFATDLMEATGGRGVDVVLNSLTGDLLHVSWDCIASFGRFIEVGKRDIVDSGLLQMQTFSRNSTFTAFDLADLYLHHNPYYQNILSSKVRETLCLYREGHIEPPPVTVVDVSEIPRAYRLFSSRDRIGKIVISLENPESLILVAPPRYSTIFNPEKVYLLVGCLGGLGRSLSLWMVHRGARHFVYLSRTGDDSPSAKSLVSQLRGLGASVDIIRGDVACSEDVLTAVKACEANGRRLGGGVQAAMALQAGLFGQMTSEAWHKVVAPKRLGAWNLHQALKAHQLDFLLLVSSISGSLGSATESNYCAANAFLDAFARWRSSQGQRTISLGLGLMSDVGFLHENPEANALISRRGIRSLSEDDFLQILDIVLSDTKYPEESHVLTGLEPVNLQGSAWQDPRMGILRSTRLIRTPTAAASLSLLSSSGAIPSGTQMANSGMRSSVTSPISWLRDVPANIQEASMGEASSSTMALAVRRALRNKVSQLLFMPEDQISGQKTLADFGIDSLIGSELRSWLWTTFQVSVSSLDIVSSHRTLEVFADFITSSIVERSGS</sequence>